<keyword evidence="4" id="KW-1185">Reference proteome</keyword>
<proteinExistence type="predicted"/>
<keyword evidence="2" id="KW-0472">Membrane</keyword>
<organism evidence="3 4">
    <name type="scientific">Microlunatus soli</name>
    <dbReference type="NCBI Taxonomy" id="630515"/>
    <lineage>
        <taxon>Bacteria</taxon>
        <taxon>Bacillati</taxon>
        <taxon>Actinomycetota</taxon>
        <taxon>Actinomycetes</taxon>
        <taxon>Propionibacteriales</taxon>
        <taxon>Propionibacteriaceae</taxon>
        <taxon>Microlunatus</taxon>
    </lineage>
</organism>
<accession>A0A1H2A3M9</accession>
<sequence>MAEIAPTETTATDAARIPEAGRTAAVRRDPALQPLDSRPLRHVHHGQTGAMWTAVTLVFVGFLVGGIAMLLGPNWPLFVIGAVLCVLGIAAGLVMQALGFGLYEKKK</sequence>
<evidence type="ECO:0000313" key="4">
    <source>
        <dbReference type="Proteomes" id="UP000199103"/>
    </source>
</evidence>
<dbReference type="Proteomes" id="UP000199103">
    <property type="component" value="Chromosome I"/>
</dbReference>
<name>A0A1H2A3M9_9ACTN</name>
<feature type="transmembrane region" description="Helical" evidence="2">
    <location>
        <begin position="77"/>
        <end position="103"/>
    </location>
</feature>
<feature type="region of interest" description="Disordered" evidence="1">
    <location>
        <begin position="1"/>
        <end position="24"/>
    </location>
</feature>
<feature type="transmembrane region" description="Helical" evidence="2">
    <location>
        <begin position="50"/>
        <end position="71"/>
    </location>
</feature>
<dbReference type="OrthoDB" id="3872677at2"/>
<dbReference type="EMBL" id="LT629772">
    <property type="protein sequence ID" value="SDT40519.1"/>
    <property type="molecule type" value="Genomic_DNA"/>
</dbReference>
<dbReference type="NCBIfam" id="NF041681">
    <property type="entry name" value="HGxxPAAW"/>
    <property type="match status" value="1"/>
</dbReference>
<protein>
    <submittedName>
        <fullName evidence="3">Uncharacterized protein</fullName>
    </submittedName>
</protein>
<dbReference type="Pfam" id="PF20447">
    <property type="entry name" value="DUF6704"/>
    <property type="match status" value="1"/>
</dbReference>
<reference evidence="3 4" key="1">
    <citation type="submission" date="2016-10" db="EMBL/GenBank/DDBJ databases">
        <authorList>
            <person name="de Groot N.N."/>
        </authorList>
    </citation>
    <scope>NUCLEOTIDE SEQUENCE [LARGE SCALE GENOMIC DNA]</scope>
    <source>
        <strain evidence="3 4">DSM 21800</strain>
    </source>
</reference>
<dbReference type="InterPro" id="IPR046550">
    <property type="entry name" value="DUF6704"/>
</dbReference>
<gene>
    <name evidence="3" type="ORF">SAMN04489812_5643</name>
</gene>
<dbReference type="RefSeq" id="WP_157683776.1">
    <property type="nucleotide sequence ID" value="NZ_LT629772.1"/>
</dbReference>
<evidence type="ECO:0000256" key="1">
    <source>
        <dbReference type="SAM" id="MobiDB-lite"/>
    </source>
</evidence>
<evidence type="ECO:0000256" key="2">
    <source>
        <dbReference type="SAM" id="Phobius"/>
    </source>
</evidence>
<keyword evidence="2" id="KW-1133">Transmembrane helix</keyword>
<evidence type="ECO:0000313" key="3">
    <source>
        <dbReference type="EMBL" id="SDT40519.1"/>
    </source>
</evidence>
<dbReference type="AlphaFoldDB" id="A0A1H2A3M9"/>
<keyword evidence="2" id="KW-0812">Transmembrane</keyword>
<dbReference type="STRING" id="630515.SAMN04489812_5643"/>